<proteinExistence type="predicted"/>
<comment type="caution">
    <text evidence="5">The sequence shown here is derived from an EMBL/GenBank/DDBJ whole genome shotgun (WGS) entry which is preliminary data.</text>
</comment>
<dbReference type="Gene3D" id="3.40.30.120">
    <property type="match status" value="1"/>
</dbReference>
<dbReference type="Gene3D" id="3.50.50.60">
    <property type="entry name" value="FAD/NAD(P)-binding domain"/>
    <property type="match status" value="1"/>
</dbReference>
<evidence type="ECO:0000256" key="2">
    <source>
        <dbReference type="ARBA" id="ARBA00022630"/>
    </source>
</evidence>
<dbReference type="Pfam" id="PF21274">
    <property type="entry name" value="Rng_hyd_C"/>
    <property type="match status" value="1"/>
</dbReference>
<dbReference type="InterPro" id="IPR002938">
    <property type="entry name" value="FAD-bd"/>
</dbReference>
<dbReference type="Proteomes" id="UP000578112">
    <property type="component" value="Unassembled WGS sequence"/>
</dbReference>
<dbReference type="PANTHER" id="PTHR43004:SF19">
    <property type="entry name" value="BINDING MONOOXYGENASE, PUTATIVE (JCVI)-RELATED"/>
    <property type="match status" value="1"/>
</dbReference>
<comment type="cofactor">
    <cofactor evidence="1">
        <name>FAD</name>
        <dbReference type="ChEBI" id="CHEBI:57692"/>
    </cofactor>
</comment>
<evidence type="ECO:0000256" key="3">
    <source>
        <dbReference type="ARBA" id="ARBA00022827"/>
    </source>
</evidence>
<evidence type="ECO:0000259" key="4">
    <source>
        <dbReference type="Pfam" id="PF01494"/>
    </source>
</evidence>
<dbReference type="AlphaFoldDB" id="A0A7W7I100"/>
<dbReference type="Pfam" id="PF01494">
    <property type="entry name" value="FAD_binding_3"/>
    <property type="match status" value="1"/>
</dbReference>
<dbReference type="GO" id="GO:0016709">
    <property type="term" value="F:oxidoreductase activity, acting on paired donors, with incorporation or reduction of molecular oxygen, NAD(P)H as one donor, and incorporation of one atom of oxygen"/>
    <property type="evidence" value="ECO:0007669"/>
    <property type="project" value="UniProtKB-ARBA"/>
</dbReference>
<dbReference type="InterPro" id="IPR050641">
    <property type="entry name" value="RIFMO-like"/>
</dbReference>
<organism evidence="5 6">
    <name type="scientific">Actinoplanes digitatis</name>
    <dbReference type="NCBI Taxonomy" id="1868"/>
    <lineage>
        <taxon>Bacteria</taxon>
        <taxon>Bacillati</taxon>
        <taxon>Actinomycetota</taxon>
        <taxon>Actinomycetes</taxon>
        <taxon>Micromonosporales</taxon>
        <taxon>Micromonosporaceae</taxon>
        <taxon>Actinoplanes</taxon>
    </lineage>
</organism>
<dbReference type="PRINTS" id="PR00420">
    <property type="entry name" value="RNGMNOXGNASE"/>
</dbReference>
<dbReference type="SUPFAM" id="SSF51905">
    <property type="entry name" value="FAD/NAD(P)-binding domain"/>
    <property type="match status" value="1"/>
</dbReference>
<protein>
    <submittedName>
        <fullName evidence="5">Oxygenase</fullName>
    </submittedName>
</protein>
<keyword evidence="3" id="KW-0274">FAD</keyword>
<evidence type="ECO:0000256" key="1">
    <source>
        <dbReference type="ARBA" id="ARBA00001974"/>
    </source>
</evidence>
<keyword evidence="2" id="KW-0285">Flavoprotein</keyword>
<name>A0A7W7I100_9ACTN</name>
<feature type="domain" description="FAD-binding" evidence="4">
    <location>
        <begin position="6"/>
        <end position="333"/>
    </location>
</feature>
<dbReference type="InterPro" id="IPR036188">
    <property type="entry name" value="FAD/NAD-bd_sf"/>
</dbReference>
<sequence>MTMAEDTQVIIVGAGPVGLLLAGELRLGGARVVVVESRVTPTTESRASTLHARTMELFDSRGLLAALGDPPRDHRGHFGGIPLDLGQPSRHSGQWKVPQARTEQVLQEWAVSLGAQVRRGATLTGVHDDGAAVHATIRTARGRSVLRAPYLVACDGEDSTVRRLTGAEFPGRPAHRELLRADVAGVEIPDRRFERLAPGLAIAARRPDGVTRVMVHEFGRPAGQRTGPPGFGEVVDAWKRVTGEDLSGGTPLWVNAFGDANRQLRHYRHGRILFAGDAAHQQMPAGGQALNLGLQDAANLGWKLALEVGARPPAGLLDSYHRERHQVGARVLANIRAQALLLLGDEEVDSVRVLLGELLAEEGNRDRLAAMISGLDVRYPQEDGDDPRLGRRMPELTWQTPDGPVGTAALLRAGRGVLLDRCGRPGGPMSRIGRPWADRVDTVTARPAGDAEFEDHTAVLIRPDGYVAWIGADVHGAEEALRRWFGAATPEG</sequence>
<accession>A0A7W7I100</accession>
<evidence type="ECO:0000313" key="5">
    <source>
        <dbReference type="EMBL" id="MBB4764442.1"/>
    </source>
</evidence>
<evidence type="ECO:0000313" key="6">
    <source>
        <dbReference type="Proteomes" id="UP000578112"/>
    </source>
</evidence>
<reference evidence="5 6" key="1">
    <citation type="submission" date="2020-08" db="EMBL/GenBank/DDBJ databases">
        <title>Sequencing the genomes of 1000 actinobacteria strains.</title>
        <authorList>
            <person name="Klenk H.-P."/>
        </authorList>
    </citation>
    <scope>NUCLEOTIDE SEQUENCE [LARGE SCALE GENOMIC DNA]</scope>
    <source>
        <strain evidence="5 6">DSM 43149</strain>
    </source>
</reference>
<dbReference type="PANTHER" id="PTHR43004">
    <property type="entry name" value="TRK SYSTEM POTASSIUM UPTAKE PROTEIN"/>
    <property type="match status" value="1"/>
</dbReference>
<dbReference type="GO" id="GO:0071949">
    <property type="term" value="F:FAD binding"/>
    <property type="evidence" value="ECO:0007669"/>
    <property type="project" value="InterPro"/>
</dbReference>
<gene>
    <name evidence="5" type="ORF">BJ971_004998</name>
</gene>
<dbReference type="Gene3D" id="3.30.70.2450">
    <property type="match status" value="1"/>
</dbReference>
<dbReference type="EMBL" id="JACHNH010000001">
    <property type="protein sequence ID" value="MBB4764442.1"/>
    <property type="molecule type" value="Genomic_DNA"/>
</dbReference>
<keyword evidence="6" id="KW-1185">Reference proteome</keyword>